<dbReference type="AlphaFoldDB" id="A0A225DJV2"/>
<dbReference type="EMBL" id="NIDE01000006">
    <property type="protein sequence ID" value="OWK41243.1"/>
    <property type="molecule type" value="Genomic_DNA"/>
</dbReference>
<sequence length="83" mass="9408">MSFPRKFTGNLSVRPVRRPAPGPRWRHCWVTSWLGTGADSRRVRTRRPRGTKSPTALRGSARGNRRTARPRASPAARFVRGGW</sequence>
<feature type="region of interest" description="Disordered" evidence="1">
    <location>
        <begin position="1"/>
        <end position="22"/>
    </location>
</feature>
<keyword evidence="3" id="KW-1185">Reference proteome</keyword>
<evidence type="ECO:0000313" key="2">
    <source>
        <dbReference type="EMBL" id="OWK41243.1"/>
    </source>
</evidence>
<feature type="region of interest" description="Disordered" evidence="1">
    <location>
        <begin position="39"/>
        <end position="83"/>
    </location>
</feature>
<name>A0A225DJV2_9BACT</name>
<gene>
    <name evidence="2" type="ORF">FRUB_04606</name>
</gene>
<accession>A0A225DJV2</accession>
<comment type="caution">
    <text evidence="2">The sequence shown here is derived from an EMBL/GenBank/DDBJ whole genome shotgun (WGS) entry which is preliminary data.</text>
</comment>
<organism evidence="2 3">
    <name type="scientific">Fimbriiglobus ruber</name>
    <dbReference type="NCBI Taxonomy" id="1908690"/>
    <lineage>
        <taxon>Bacteria</taxon>
        <taxon>Pseudomonadati</taxon>
        <taxon>Planctomycetota</taxon>
        <taxon>Planctomycetia</taxon>
        <taxon>Gemmatales</taxon>
        <taxon>Gemmataceae</taxon>
        <taxon>Fimbriiglobus</taxon>
    </lineage>
</organism>
<dbReference type="Proteomes" id="UP000214646">
    <property type="component" value="Unassembled WGS sequence"/>
</dbReference>
<reference evidence="3" key="1">
    <citation type="submission" date="2017-06" db="EMBL/GenBank/DDBJ databases">
        <title>Genome analysis of Fimbriiglobus ruber SP5, the first member of the order Planctomycetales with confirmed chitinolytic capability.</title>
        <authorList>
            <person name="Ravin N.V."/>
            <person name="Rakitin A.L."/>
            <person name="Ivanova A.A."/>
            <person name="Beletsky A.V."/>
            <person name="Kulichevskaya I.S."/>
            <person name="Mardanov A.V."/>
            <person name="Dedysh S.N."/>
        </authorList>
    </citation>
    <scope>NUCLEOTIDE SEQUENCE [LARGE SCALE GENOMIC DNA]</scope>
    <source>
        <strain evidence="3">SP5</strain>
    </source>
</reference>
<protein>
    <submittedName>
        <fullName evidence="2">Uncharacterized protein</fullName>
    </submittedName>
</protein>
<proteinExistence type="predicted"/>
<evidence type="ECO:0000313" key="3">
    <source>
        <dbReference type="Proteomes" id="UP000214646"/>
    </source>
</evidence>
<evidence type="ECO:0000256" key="1">
    <source>
        <dbReference type="SAM" id="MobiDB-lite"/>
    </source>
</evidence>